<reference evidence="2 3" key="1">
    <citation type="submission" date="2020-01" db="EMBL/GenBank/DDBJ databases">
        <authorList>
            <person name="Gupta K D."/>
        </authorList>
    </citation>
    <scope>NUCLEOTIDE SEQUENCE [LARGE SCALE GENOMIC DNA]</scope>
</reference>
<feature type="compositionally biased region" description="Basic and acidic residues" evidence="1">
    <location>
        <begin position="35"/>
        <end position="48"/>
    </location>
</feature>
<feature type="compositionally biased region" description="Pro residues" evidence="1">
    <location>
        <begin position="83"/>
        <end position="106"/>
    </location>
</feature>
<feature type="compositionally biased region" description="Basic residues" evidence="1">
    <location>
        <begin position="59"/>
        <end position="68"/>
    </location>
</feature>
<gene>
    <name evidence="2" type="ORF">AAE3_LOCUS10243</name>
</gene>
<keyword evidence="3" id="KW-1185">Reference proteome</keyword>
<feature type="compositionally biased region" description="Low complexity" evidence="1">
    <location>
        <begin position="120"/>
        <end position="129"/>
    </location>
</feature>
<dbReference type="EMBL" id="CACVBS010000065">
    <property type="protein sequence ID" value="CAA7268003.1"/>
    <property type="molecule type" value="Genomic_DNA"/>
</dbReference>
<feature type="region of interest" description="Disordered" evidence="1">
    <location>
        <begin position="335"/>
        <end position="395"/>
    </location>
</feature>
<dbReference type="OrthoDB" id="2684446at2759"/>
<feature type="compositionally biased region" description="Low complexity" evidence="1">
    <location>
        <begin position="222"/>
        <end position="234"/>
    </location>
</feature>
<feature type="region of interest" description="Disordered" evidence="1">
    <location>
        <begin position="1"/>
        <end position="253"/>
    </location>
</feature>
<dbReference type="AlphaFoldDB" id="A0A8S0XPS7"/>
<organism evidence="2 3">
    <name type="scientific">Cyclocybe aegerita</name>
    <name type="common">Black poplar mushroom</name>
    <name type="synonym">Agrocybe aegerita</name>
    <dbReference type="NCBI Taxonomy" id="1973307"/>
    <lineage>
        <taxon>Eukaryota</taxon>
        <taxon>Fungi</taxon>
        <taxon>Dikarya</taxon>
        <taxon>Basidiomycota</taxon>
        <taxon>Agaricomycotina</taxon>
        <taxon>Agaricomycetes</taxon>
        <taxon>Agaricomycetidae</taxon>
        <taxon>Agaricales</taxon>
        <taxon>Agaricineae</taxon>
        <taxon>Bolbitiaceae</taxon>
        <taxon>Cyclocybe</taxon>
    </lineage>
</organism>
<proteinExistence type="predicted"/>
<evidence type="ECO:0000256" key="1">
    <source>
        <dbReference type="SAM" id="MobiDB-lite"/>
    </source>
</evidence>
<sequence length="395" mass="42606">MKFRITAQPKAKKAEREPKSLAPSLLDDPAFSADPHSHPDFVTSHEPEWTTSPPVGHPPLKKTRRRRILVTDENLTDTEFPLIQPPNTPAPPSSAPTDPPSLPVPPDVLRQVPALNNHHPPAASTAPSSLPKRAPTSILSIDPDPAPQPPKHEKKGGLMTFLTRRKTTPSPAAPPAATPRSKKLQAHRSLVPDLPNDVTRPPAPRQISEPIKPPTQGRPPMAVSTAASAAGSSASKRHAGGANSRLQDLDKIDELDETNPWGISLHHKGPYEAAVQAIKQNSKRGPLGLADNPNDHHLRAMHANGRPYVPPQAPIGVSLNLSPGQILPRNFHLQHNQHPRQRDKPEPQIRPLIVQQAASSLKNAYQQPKSYVANSSSFGDQPAAPPTSPDARGSL</sequence>
<comment type="caution">
    <text evidence="2">The sequence shown here is derived from an EMBL/GenBank/DDBJ whole genome shotgun (WGS) entry which is preliminary data.</text>
</comment>
<accession>A0A8S0XPS7</accession>
<dbReference type="Proteomes" id="UP000467700">
    <property type="component" value="Unassembled WGS sequence"/>
</dbReference>
<evidence type="ECO:0000313" key="2">
    <source>
        <dbReference type="EMBL" id="CAA7268003.1"/>
    </source>
</evidence>
<evidence type="ECO:0000313" key="3">
    <source>
        <dbReference type="Proteomes" id="UP000467700"/>
    </source>
</evidence>
<name>A0A8S0XPS7_CYCAE</name>
<protein>
    <submittedName>
        <fullName evidence="2">Uncharacterized protein</fullName>
    </submittedName>
</protein>
<feature type="compositionally biased region" description="Polar residues" evidence="1">
    <location>
        <begin position="356"/>
        <end position="379"/>
    </location>
</feature>
<feature type="region of interest" description="Disordered" evidence="1">
    <location>
        <begin position="280"/>
        <end position="307"/>
    </location>
</feature>